<dbReference type="HAMAP" id="MF_01301">
    <property type="entry name" value="LamB"/>
    <property type="match status" value="1"/>
</dbReference>
<organism evidence="14 15">
    <name type="scientific">Serratia plymuthica</name>
    <dbReference type="NCBI Taxonomy" id="82996"/>
    <lineage>
        <taxon>Bacteria</taxon>
        <taxon>Pseudomonadati</taxon>
        <taxon>Pseudomonadota</taxon>
        <taxon>Gammaproteobacteria</taxon>
        <taxon>Enterobacterales</taxon>
        <taxon>Yersiniaceae</taxon>
        <taxon>Serratia</taxon>
    </lineage>
</organism>
<evidence type="ECO:0000256" key="11">
    <source>
        <dbReference type="ARBA" id="ARBA00023237"/>
    </source>
</evidence>
<keyword evidence="11 12" id="KW-0998">Cell outer membrane</keyword>
<evidence type="ECO:0000256" key="4">
    <source>
        <dbReference type="ARBA" id="ARBA00022452"/>
    </source>
</evidence>
<dbReference type="CDD" id="cd01346">
    <property type="entry name" value="Maltoporin-like"/>
    <property type="match status" value="1"/>
</dbReference>
<dbReference type="PANTHER" id="PTHR38762:SF1">
    <property type="entry name" value="CRYPTIC OUTER MEMBRANE PORIN BGLH-RELATED"/>
    <property type="match status" value="1"/>
</dbReference>
<keyword evidence="3 12" id="KW-0813">Transport</keyword>
<dbReference type="STRING" id="82996.ADP72_24280"/>
<evidence type="ECO:0000256" key="6">
    <source>
        <dbReference type="ARBA" id="ARBA00022692"/>
    </source>
</evidence>
<keyword evidence="10 12" id="KW-0472">Membrane</keyword>
<comment type="caution">
    <text evidence="12">Lacks conserved residue(s) required for the propagation of feature annotation.</text>
</comment>
<evidence type="ECO:0000256" key="3">
    <source>
        <dbReference type="ARBA" id="ARBA00022448"/>
    </source>
</evidence>
<dbReference type="AlphaFoldDB" id="A0A2X4XSP2"/>
<evidence type="ECO:0000256" key="12">
    <source>
        <dbReference type="HAMAP-Rule" id="MF_01301"/>
    </source>
</evidence>
<dbReference type="InterPro" id="IPR050286">
    <property type="entry name" value="G_neg_Bact_CarbUptk_Porin"/>
</dbReference>
<dbReference type="InterPro" id="IPR023738">
    <property type="entry name" value="Maltoporin"/>
</dbReference>
<proteinExistence type="evidence at transcript level"/>
<feature type="signal peptide" evidence="12">
    <location>
        <begin position="1"/>
        <end position="23"/>
    </location>
</feature>
<comment type="catalytic activity">
    <reaction evidence="12">
        <text>beta-maltose(in) = beta-maltose(out)</text>
        <dbReference type="Rhea" id="RHEA:29731"/>
        <dbReference type="ChEBI" id="CHEBI:18147"/>
    </reaction>
</comment>
<dbReference type="GO" id="GO:0009279">
    <property type="term" value="C:cell outer membrane"/>
    <property type="evidence" value="ECO:0007669"/>
    <property type="project" value="UniProtKB-SubCell"/>
</dbReference>
<keyword evidence="8 12" id="KW-0406">Ion transport</keyword>
<dbReference type="EMBL" id="CP065673">
    <property type="protein sequence ID" value="QPS20887.1"/>
    <property type="molecule type" value="Genomic_DNA"/>
</dbReference>
<keyword evidence="4 12" id="KW-1134">Transmembrane beta strand</keyword>
<evidence type="ECO:0000313" key="13">
    <source>
        <dbReference type="EMBL" id="QPS20887.1"/>
    </source>
</evidence>
<protein>
    <recommendedName>
        <fullName evidence="12">Maltoporin</fullName>
    </recommendedName>
    <alternativeName>
        <fullName evidence="12">Maltose-inducible porin</fullName>
    </alternativeName>
</protein>
<reference evidence="13 16" key="2">
    <citation type="submission" date="2020-12" db="EMBL/GenBank/DDBJ databases">
        <title>FDA dAtabase for Regulatory Grade micrObial Sequences (FDA-ARGOS): Supporting development and validation of Infectious Disease Dx tests.</title>
        <authorList>
            <person name="Sproer C."/>
            <person name="Gronow S."/>
            <person name="Severitt S."/>
            <person name="Schroder I."/>
            <person name="Tallon L."/>
            <person name="Sadzewicz L."/>
            <person name="Zhao X."/>
            <person name="Boylan J."/>
            <person name="Ott S."/>
            <person name="Bowen H."/>
            <person name="Vavikolanu K."/>
            <person name="Mehta A."/>
            <person name="Aluvathingal J."/>
            <person name="Nadendla S."/>
            <person name="Lowell S."/>
            <person name="Myers T."/>
            <person name="Yan Y."/>
            <person name="Sichtig H."/>
        </authorList>
    </citation>
    <scope>NUCLEOTIDE SEQUENCE [LARGE SCALE GENOMIC DNA]</scope>
    <source>
        <strain evidence="13 16">FDAARGOS_907</strain>
    </source>
</reference>
<dbReference type="Proteomes" id="UP000248897">
    <property type="component" value="Chromosome 1"/>
</dbReference>
<comment type="similarity">
    <text evidence="2 12">Belongs to the porin LamB (TC 1.B.3) family.</text>
</comment>
<keyword evidence="16" id="KW-1185">Reference proteome</keyword>
<dbReference type="NCBIfam" id="NF006860">
    <property type="entry name" value="PRK09360.1"/>
    <property type="match status" value="1"/>
</dbReference>
<sequence precursor="true">MKTRLRTLSVALAMALSSPVAFAAETPGIDFHGYLRSGVGVSQDGGLEEWQKNKIGRLGNESDTYGEIELGSEVYKKNDVSFYLDTMVSMVSDGSNDNETTLGDDAQFGLRQLNLQIKGLIPGDPNAVIWGGKRYYQRHDLHIIDTKYWNISGAGAGVENLSFGPGAISVAWIRGDGNDVDYRVDNDNDLNINYLDLRYAGWKPWTGAWTEFGIDYAMPNPTNKQKEYGGLYDAENGVMLTGEISQDMLGGYNKMVLQYATKGLAQNMVSQGGGWYDVWNNTRDATGYRVINTGLIPITDKFSLNHVLTWGSASDLSDMIDKSNLISLVGRAQYQFTQYVRGIGEAGAFYQKDDHKDGSHYKQGGEKYTLALGLADGPEFMSRPELRVYASYLNDSEQGNSFKDGTASNTWNFGVQVEAWW</sequence>
<feature type="chain" id="PRO_5016185996" description="Maltoporin" evidence="12">
    <location>
        <begin position="24"/>
        <end position="421"/>
    </location>
</feature>
<feature type="site" description="Greasy slide, important in sugar transport" evidence="12">
    <location>
        <position position="65"/>
    </location>
</feature>
<dbReference type="GO" id="GO:0015481">
    <property type="term" value="F:maltose transporting porin activity"/>
    <property type="evidence" value="ECO:0007669"/>
    <property type="project" value="InterPro"/>
</dbReference>
<dbReference type="Gene3D" id="2.40.170.10">
    <property type="entry name" value="Porin, LamB type"/>
    <property type="match status" value="1"/>
</dbReference>
<comment type="subcellular location">
    <subcellularLocation>
        <location evidence="1 12">Cell outer membrane</location>
        <topology evidence="1 12">Multi-pass membrane protein</topology>
    </subcellularLocation>
</comment>
<keyword evidence="6 12" id="KW-0812">Transmembrane</keyword>
<evidence type="ECO:0000313" key="14">
    <source>
        <dbReference type="EMBL" id="SQI39754.1"/>
    </source>
</evidence>
<dbReference type="EMBL" id="LS483469">
    <property type="protein sequence ID" value="SQI39754.1"/>
    <property type="molecule type" value="Genomic_DNA"/>
</dbReference>
<evidence type="ECO:0000256" key="2">
    <source>
        <dbReference type="ARBA" id="ARBA00007055"/>
    </source>
</evidence>
<comment type="function">
    <text evidence="12">Involved in the transport of maltose and maltodextrins.</text>
</comment>
<dbReference type="NCBIfam" id="NF009061">
    <property type="entry name" value="PRK12395.1"/>
    <property type="match status" value="1"/>
</dbReference>
<feature type="site" description="Greasy slide, important in sugar transport" evidence="12">
    <location>
        <position position="252"/>
    </location>
</feature>
<evidence type="ECO:0000256" key="5">
    <source>
        <dbReference type="ARBA" id="ARBA00022597"/>
    </source>
</evidence>
<dbReference type="GO" id="GO:0046930">
    <property type="term" value="C:pore complex"/>
    <property type="evidence" value="ECO:0007669"/>
    <property type="project" value="UniProtKB-KW"/>
</dbReference>
<keyword evidence="7 12" id="KW-0732">Signal</keyword>
<keyword evidence="5 12" id="KW-0762">Sugar transport</keyword>
<dbReference type="GO" id="GO:0006811">
    <property type="term" value="P:monoatomic ion transport"/>
    <property type="evidence" value="ECO:0007669"/>
    <property type="project" value="UniProtKB-KW"/>
</dbReference>
<evidence type="ECO:0000256" key="8">
    <source>
        <dbReference type="ARBA" id="ARBA00023065"/>
    </source>
</evidence>
<reference evidence="14 15" key="1">
    <citation type="submission" date="2018-06" db="EMBL/GenBank/DDBJ databases">
        <authorList>
            <consortium name="Pathogen Informatics"/>
            <person name="Doyle S."/>
        </authorList>
    </citation>
    <scope>NUCLEOTIDE SEQUENCE [LARGE SCALE GENOMIC DNA]</scope>
    <source>
        <strain evidence="14 15">NCTC12961</strain>
    </source>
</reference>
<evidence type="ECO:0000256" key="10">
    <source>
        <dbReference type="ARBA" id="ARBA00023136"/>
    </source>
</evidence>
<evidence type="ECO:0000313" key="15">
    <source>
        <dbReference type="Proteomes" id="UP000248897"/>
    </source>
</evidence>
<dbReference type="RefSeq" id="WP_063198330.1">
    <property type="nucleotide sequence ID" value="NZ_CAMITG010000002.1"/>
</dbReference>
<dbReference type="SUPFAM" id="SSF56935">
    <property type="entry name" value="Porins"/>
    <property type="match status" value="1"/>
</dbReference>
<dbReference type="GO" id="GO:0042958">
    <property type="term" value="F:maltodextrin transmembrane transporter activity"/>
    <property type="evidence" value="ECO:0007669"/>
    <property type="project" value="InterPro"/>
</dbReference>
<name>A0A2X4XSP2_SERPL</name>
<keyword evidence="9 12" id="KW-0626">Porin</keyword>
<evidence type="ECO:0000313" key="16">
    <source>
        <dbReference type="Proteomes" id="UP000594967"/>
    </source>
</evidence>
<feature type="site" description="Greasy slide, important in sugar transport" evidence="12">
    <location>
        <position position="34"/>
    </location>
</feature>
<evidence type="ECO:0000256" key="9">
    <source>
        <dbReference type="ARBA" id="ARBA00023114"/>
    </source>
</evidence>
<feature type="site" description="Greasy slide, important in sugar transport" evidence="12">
    <location>
        <position position="420"/>
    </location>
</feature>
<dbReference type="Proteomes" id="UP000594967">
    <property type="component" value="Chromosome"/>
</dbReference>
<comment type="induction">
    <text evidence="12">By maltose.</text>
</comment>
<evidence type="ECO:0000256" key="1">
    <source>
        <dbReference type="ARBA" id="ARBA00004571"/>
    </source>
</evidence>
<dbReference type="PANTHER" id="PTHR38762">
    <property type="entry name" value="CRYPTIC OUTER MEMBRANE PORIN BGLH-RELATED"/>
    <property type="match status" value="1"/>
</dbReference>
<dbReference type="InterPro" id="IPR036998">
    <property type="entry name" value="Porin_LamB_sf"/>
</dbReference>
<evidence type="ECO:0000256" key="7">
    <source>
        <dbReference type="ARBA" id="ARBA00022729"/>
    </source>
</evidence>
<accession>A0A2X4XSP2</accession>
<gene>
    <name evidence="14" type="primary">lamB_1</name>
    <name evidence="12" type="synonym">lamB</name>
    <name evidence="13" type="ORF">I6G64_00145</name>
    <name evidence="14" type="ORF">NCTC12961_02953</name>
</gene>
<dbReference type="Pfam" id="PF02264">
    <property type="entry name" value="LamB"/>
    <property type="match status" value="1"/>
</dbReference>
<comment type="subunit">
    <text evidence="12">Homotrimer formed of three 18-stranded antiparallel beta-barrels, containing three independent channels.</text>
</comment>
<dbReference type="InterPro" id="IPR003192">
    <property type="entry name" value="Porin_LamB"/>
</dbReference>